<evidence type="ECO:0000259" key="2">
    <source>
        <dbReference type="SMART" id="SM00852"/>
    </source>
</evidence>
<organism evidence="3 4">
    <name type="scientific">Ohessyouella blattaphilus</name>
    <dbReference type="NCBI Taxonomy" id="2949333"/>
    <lineage>
        <taxon>Bacteria</taxon>
        <taxon>Bacillati</taxon>
        <taxon>Bacillota</taxon>
        <taxon>Clostridia</taxon>
        <taxon>Lachnospirales</taxon>
        <taxon>Lachnospiraceae</taxon>
        <taxon>Ohessyouella</taxon>
    </lineage>
</organism>
<comment type="caution">
    <text evidence="3">The sequence shown here is derived from an EMBL/GenBank/DDBJ whole genome shotgun (WGS) entry which is preliminary data.</text>
</comment>
<dbReference type="NCBIfam" id="TIGR00200">
    <property type="entry name" value="cinA_nterm"/>
    <property type="match status" value="1"/>
</dbReference>
<name>A0ABT1EFA8_9FIRM</name>
<dbReference type="Pfam" id="PF02464">
    <property type="entry name" value="CinA"/>
    <property type="match status" value="1"/>
</dbReference>
<accession>A0ABT1EFA8</accession>
<evidence type="ECO:0000313" key="4">
    <source>
        <dbReference type="Proteomes" id="UP001523565"/>
    </source>
</evidence>
<feature type="domain" description="MoaB/Mog" evidence="2">
    <location>
        <begin position="4"/>
        <end position="172"/>
    </location>
</feature>
<dbReference type="PANTHER" id="PTHR13939">
    <property type="entry name" value="NICOTINAMIDE-NUCLEOTIDE AMIDOHYDROLASE PNCC"/>
    <property type="match status" value="1"/>
</dbReference>
<dbReference type="CDD" id="cd00885">
    <property type="entry name" value="cinA"/>
    <property type="match status" value="1"/>
</dbReference>
<dbReference type="Gene3D" id="3.30.70.2860">
    <property type="match status" value="1"/>
</dbReference>
<dbReference type="NCBIfam" id="TIGR00199">
    <property type="entry name" value="PncC_domain"/>
    <property type="match status" value="1"/>
</dbReference>
<dbReference type="RefSeq" id="WP_262068284.1">
    <property type="nucleotide sequence ID" value="NZ_JAMXOC010000003.1"/>
</dbReference>
<evidence type="ECO:0000313" key="3">
    <source>
        <dbReference type="EMBL" id="MCP1109375.1"/>
    </source>
</evidence>
<dbReference type="Gene3D" id="3.90.950.20">
    <property type="entry name" value="CinA-like"/>
    <property type="match status" value="1"/>
</dbReference>
<dbReference type="Pfam" id="PF18146">
    <property type="entry name" value="CinA_KH"/>
    <property type="match status" value="1"/>
</dbReference>
<protein>
    <recommendedName>
        <fullName evidence="1">Putative competence-damage inducible protein</fullName>
    </recommendedName>
</protein>
<dbReference type="NCBIfam" id="NF001813">
    <property type="entry name" value="PRK00549.1"/>
    <property type="match status" value="1"/>
</dbReference>
<comment type="similarity">
    <text evidence="1">Belongs to the CinA family.</text>
</comment>
<dbReference type="InterPro" id="IPR036425">
    <property type="entry name" value="MoaB/Mog-like_dom_sf"/>
</dbReference>
<dbReference type="Pfam" id="PF00994">
    <property type="entry name" value="MoCF_biosynth"/>
    <property type="match status" value="1"/>
</dbReference>
<dbReference type="SUPFAM" id="SSF142433">
    <property type="entry name" value="CinA-like"/>
    <property type="match status" value="1"/>
</dbReference>
<dbReference type="InterPro" id="IPR001453">
    <property type="entry name" value="MoaB/Mog_dom"/>
</dbReference>
<dbReference type="PANTHER" id="PTHR13939:SF0">
    <property type="entry name" value="NMN AMIDOHYDROLASE-LIKE PROTEIN YFAY"/>
    <property type="match status" value="1"/>
</dbReference>
<proteinExistence type="inferred from homology"/>
<dbReference type="NCBIfam" id="TIGR00177">
    <property type="entry name" value="molyb_syn"/>
    <property type="match status" value="1"/>
</dbReference>
<dbReference type="HAMAP" id="MF_00226_B">
    <property type="entry name" value="CinA_B"/>
    <property type="match status" value="1"/>
</dbReference>
<dbReference type="PIRSF" id="PIRSF006728">
    <property type="entry name" value="CinA"/>
    <property type="match status" value="1"/>
</dbReference>
<dbReference type="InterPro" id="IPR036653">
    <property type="entry name" value="CinA-like_C"/>
</dbReference>
<keyword evidence="4" id="KW-1185">Reference proteome</keyword>
<dbReference type="Proteomes" id="UP001523565">
    <property type="component" value="Unassembled WGS sequence"/>
</dbReference>
<dbReference type="EMBL" id="JAMZFV010000003">
    <property type="protein sequence ID" value="MCP1109375.1"/>
    <property type="molecule type" value="Genomic_DNA"/>
</dbReference>
<dbReference type="InterPro" id="IPR050101">
    <property type="entry name" value="CinA"/>
</dbReference>
<dbReference type="Gene3D" id="3.40.980.10">
    <property type="entry name" value="MoaB/Mog-like domain"/>
    <property type="match status" value="1"/>
</dbReference>
<dbReference type="InterPro" id="IPR041424">
    <property type="entry name" value="CinA_KH"/>
</dbReference>
<dbReference type="SUPFAM" id="SSF53218">
    <property type="entry name" value="Molybdenum cofactor biosynthesis proteins"/>
    <property type="match status" value="1"/>
</dbReference>
<reference evidence="3 4" key="1">
    <citation type="journal article" date="2022" name="Genome Biol. Evol.">
        <title>Host diet, physiology and behaviors set the stage for Lachnospiraceae cladogenesis.</title>
        <authorList>
            <person name="Vera-Ponce De Leon A."/>
            <person name="Schneider M."/>
            <person name="Jahnes B.C."/>
            <person name="Sadowski V."/>
            <person name="Camuy-Velez L.A."/>
            <person name="Duan J."/>
            <person name="Sabree Z.L."/>
        </authorList>
    </citation>
    <scope>NUCLEOTIDE SEQUENCE [LARGE SCALE GENOMIC DNA]</scope>
    <source>
        <strain evidence="3 4">PAL227</strain>
    </source>
</reference>
<sequence length="411" mass="44278">MVAELLSVGTELLLGNIVNTNANYLAKECASLGLSCYHQVVVGDNPERLKETLITALERSDVVIMTGGLGPTDDDLSKETAAGVCGLPLILDEHSKEMIADYFERVHAGSITNNNWKQAMIPEGAIVLDNHNGTAPGVIIETDNKAIILLPGPPGELKPMFAEHVAPYLAAKQPEQFYSKMVKLCGIGESSAETKVKDLIDEQTNPTLAPYAKIGEVHFRVTAKAKDAAQADALMEPLIKELYHRFGKLIFTTDPDETLEEVVVKLLKAKGYTLATAESCTGGLLSGRLINVAGISEVFKEGFVTYANEAKMRSLGVKEETLAQYGAVSKETAREMSEGVCQVTGADVGISVTGIAGPDGGTKEKPVGLVYIGCTVKGKTRVEEFFFTGNRKKNRDYAVVRALTLLREEIL</sequence>
<dbReference type="SMART" id="SM00852">
    <property type="entry name" value="MoCF_biosynth"/>
    <property type="match status" value="1"/>
</dbReference>
<dbReference type="InterPro" id="IPR008135">
    <property type="entry name" value="Competence-induced_CinA"/>
</dbReference>
<evidence type="ECO:0000256" key="1">
    <source>
        <dbReference type="HAMAP-Rule" id="MF_00226"/>
    </source>
</evidence>
<dbReference type="InterPro" id="IPR008136">
    <property type="entry name" value="CinA_C"/>
</dbReference>
<gene>
    <name evidence="1" type="primary">cinA</name>
    <name evidence="3" type="ORF">NK118_03815</name>
</gene>